<evidence type="ECO:0000313" key="1">
    <source>
        <dbReference type="EMBL" id="AXK44053.1"/>
    </source>
</evidence>
<keyword evidence="1" id="KW-0614">Plasmid</keyword>
<organism evidence="1 2">
    <name type="scientific">Erythrobacter aureus</name>
    <dbReference type="NCBI Taxonomy" id="2182384"/>
    <lineage>
        <taxon>Bacteria</taxon>
        <taxon>Pseudomonadati</taxon>
        <taxon>Pseudomonadota</taxon>
        <taxon>Alphaproteobacteria</taxon>
        <taxon>Sphingomonadales</taxon>
        <taxon>Erythrobacteraceae</taxon>
        <taxon>Erythrobacter/Porphyrobacter group</taxon>
        <taxon>Erythrobacter</taxon>
    </lineage>
</organism>
<protein>
    <submittedName>
        <fullName evidence="1">Uncharacterized protein</fullName>
    </submittedName>
</protein>
<dbReference type="EMBL" id="CP031358">
    <property type="protein sequence ID" value="AXK44053.1"/>
    <property type="molecule type" value="Genomic_DNA"/>
</dbReference>
<evidence type="ECO:0000313" key="2">
    <source>
        <dbReference type="Proteomes" id="UP000254508"/>
    </source>
</evidence>
<gene>
    <name evidence="1" type="ORF">DVR09_16500</name>
</gene>
<geneLocation type="plasmid" evidence="1 2">
    <name>unnamed</name>
</geneLocation>
<name>A0A345YJF1_9SPHN</name>
<dbReference type="KEGG" id="err:DVR09_16500"/>
<accession>A0A345YJF1</accession>
<reference evidence="1 2" key="1">
    <citation type="submission" date="2018-07" db="EMBL/GenBank/DDBJ databases">
        <title>Genome sequence of Erythrobacter strain YH-07, an antagonistic bacterium isolated from Yellow Sea.</title>
        <authorList>
            <person name="Tang T."/>
            <person name="Liu Q."/>
            <person name="Sun X."/>
        </authorList>
    </citation>
    <scope>NUCLEOTIDE SEQUENCE [LARGE SCALE GENOMIC DNA]</scope>
    <source>
        <strain evidence="1 2">YH-07</strain>
        <plasmid evidence="1 2">unnamed</plasmid>
    </source>
</reference>
<keyword evidence="2" id="KW-1185">Reference proteome</keyword>
<dbReference type="Proteomes" id="UP000254508">
    <property type="component" value="Plasmid unnamed"/>
</dbReference>
<sequence length="245" mass="26299">MAAPHPRYTAIGSIFVSTCANGDALSAIVVRTADAKGSPREVVRLVTASGCETLDDGTDGDLQVELEASLFQLEPGQGWHGHSADDIAQKIARIGRHLHFHDATDPCPGITEDEAIILSDDGGRTENALSLMQGLLAYNGICGEDQEMHFFAATPLQAPEFRLVNINGHLSKHLEIAFKLYDQPQLKVRVDGERLYVAANGYAVNIASATASEQAEFTARIMQAFNKHGISTSYLHISSAQQGAA</sequence>
<dbReference type="AlphaFoldDB" id="A0A345YJF1"/>
<proteinExistence type="predicted"/>